<accession>A0A1T5A6T7</accession>
<dbReference type="EMBL" id="FUYR01000001">
    <property type="protein sequence ID" value="SKB30640.1"/>
    <property type="molecule type" value="Genomic_DNA"/>
</dbReference>
<evidence type="ECO:0000313" key="1">
    <source>
        <dbReference type="EMBL" id="SKB30640.1"/>
    </source>
</evidence>
<protein>
    <submittedName>
        <fullName evidence="1">Uncharacterized protein</fullName>
    </submittedName>
</protein>
<evidence type="ECO:0000313" key="2">
    <source>
        <dbReference type="Proteomes" id="UP000189981"/>
    </source>
</evidence>
<keyword evidence="2" id="KW-1185">Reference proteome</keyword>
<reference evidence="2" key="1">
    <citation type="submission" date="2017-02" db="EMBL/GenBank/DDBJ databases">
        <authorList>
            <person name="Varghese N."/>
            <person name="Submissions S."/>
        </authorList>
    </citation>
    <scope>NUCLEOTIDE SEQUENCE [LARGE SCALE GENOMIC DNA]</scope>
    <source>
        <strain evidence="2">DSM 22385</strain>
    </source>
</reference>
<dbReference type="AlphaFoldDB" id="A0A1T5A6T7"/>
<dbReference type="STRING" id="572036.SAMN05661099_0390"/>
<dbReference type="SUPFAM" id="SSF50969">
    <property type="entry name" value="YVTN repeat-like/Quinoprotein amine dehydrogenase"/>
    <property type="match status" value="1"/>
</dbReference>
<organism evidence="1 2">
    <name type="scientific">Daejeonella lutea</name>
    <dbReference type="NCBI Taxonomy" id="572036"/>
    <lineage>
        <taxon>Bacteria</taxon>
        <taxon>Pseudomonadati</taxon>
        <taxon>Bacteroidota</taxon>
        <taxon>Sphingobacteriia</taxon>
        <taxon>Sphingobacteriales</taxon>
        <taxon>Sphingobacteriaceae</taxon>
        <taxon>Daejeonella</taxon>
    </lineage>
</organism>
<proteinExistence type="predicted"/>
<dbReference type="Proteomes" id="UP000189981">
    <property type="component" value="Unassembled WGS sequence"/>
</dbReference>
<name>A0A1T5A6T7_9SPHI</name>
<gene>
    <name evidence="1" type="ORF">SAMN05661099_0390</name>
</gene>
<sequence length="446" mass="49911">MSKIDETEQMVDLLPSSGLQGNLAAKTYNSGFPEAHDTYNALSAASDGRIYYVLSSDQLEIAGRMYVYDPVSDKTELLADLADICGEKHLKVIPQGKSHTRFYECKGKLFFSTHVGYYELIDGMDRLPVNPPSGYGLYRGGHILSYDLTSGKFEDLAILPQGEGMVSMTMDCDRAHIYGISWPKGNFIHYDVNKNVLNNLGRISGNGEGGTPGKDFRSLCRSLLVNPNTGLVYFSTSEGDIFYYDKDSIQINKVQDVNLRLDYFGKYDPTLPGSMGYNWRKIFWYKPENAAYGVHGNSGYLFKFEPGKSKLEIVRRITSELSMKSGLFDQFSYGYLGFQLGHDGETIYYLTGGPIYVNGKRITGVESIAKGAARGLENLHLITFNIPHKQYTDHGPIFYINGERPTYVNSIAIGLDGAIYSLARVTENNHTRTDLIKIENPFVENR</sequence>
<dbReference type="InterPro" id="IPR011044">
    <property type="entry name" value="Quino_amine_DH_bsu"/>
</dbReference>
<dbReference type="RefSeq" id="WP_245803445.1">
    <property type="nucleotide sequence ID" value="NZ_FUYR01000001.1"/>
</dbReference>